<dbReference type="PRINTS" id="PR00463">
    <property type="entry name" value="EP450I"/>
</dbReference>
<keyword evidence="6" id="KW-0472">Membrane</keyword>
<dbReference type="PROSITE" id="PS00086">
    <property type="entry name" value="CYTOCHROME_P450"/>
    <property type="match status" value="1"/>
</dbReference>
<dbReference type="Pfam" id="PF00067">
    <property type="entry name" value="p450"/>
    <property type="match status" value="1"/>
</dbReference>
<keyword evidence="3 4" id="KW-0408">Iron</keyword>
<evidence type="ECO:0000256" key="1">
    <source>
        <dbReference type="ARBA" id="ARBA00010617"/>
    </source>
</evidence>
<dbReference type="PANTHER" id="PTHR47955">
    <property type="entry name" value="CYTOCHROME P450 FAMILY 71 PROTEIN"/>
    <property type="match status" value="1"/>
</dbReference>
<feature type="transmembrane region" description="Helical" evidence="6">
    <location>
        <begin position="12"/>
        <end position="29"/>
    </location>
</feature>
<dbReference type="FunFam" id="1.10.630.10:FF:000011">
    <property type="entry name" value="Cytochrome P450 83B1"/>
    <property type="match status" value="1"/>
</dbReference>
<dbReference type="CDD" id="cd11072">
    <property type="entry name" value="CYP71-like"/>
    <property type="match status" value="1"/>
</dbReference>
<keyword evidence="5" id="KW-0560">Oxidoreductase</keyword>
<keyword evidence="6" id="KW-0812">Transmembrane</keyword>
<evidence type="ECO:0000313" key="8">
    <source>
        <dbReference type="Proteomes" id="UP000436088"/>
    </source>
</evidence>
<dbReference type="OrthoDB" id="1470350at2759"/>
<keyword evidence="4 5" id="KW-0349">Heme</keyword>
<accession>A0A6A2XT57</accession>
<sequence length="507" mass="57915">MELSVAKLYNDSLFLSLILLFPIIIWLKLQANGKKNLISLPSPPKLPLIGNIHQLGKLPHRSLRDLSTKHGSLLLLQLGHNPTLVVSSADMVKEIVKNHDVAFSGRPRTTAANILLYGCTDVGFAPYGEYWRQARKICVTELLSLQRVKSFQFIRDEEVEVTIDKIRRASLNGEAVNLSELLMSVSNNVVSRSALSRKYEDEDGKSKFGLLARRLLILIMSFCFGDMFPYLNWIDVLRGFKSSLKQVHKEMDTYFDQIIEEHRENKYGEKDILSIILKLQEDSLLDMELTPDNIKAIILDMLVGGTDTTSTTLEWVMAELMKNPDAMKKLQKEIRDVVGNKSKIDMNDVNRMDYLKCVIKEALRLHPAAPLLVPRQTTSKVNLGDYEIPANITVFFNVWAIHRDPELWEKPEEFIPERFENSRDDFGGRELEFLPFGFGRRGCPGIAFAEAFILYLVANLLYWFDWKLADGENAENLDMDEVYGLTVCKNVPLRILPIFTKSDNRLS</sequence>
<reference evidence="7" key="1">
    <citation type="submission" date="2019-09" db="EMBL/GenBank/DDBJ databases">
        <title>Draft genome information of white flower Hibiscus syriacus.</title>
        <authorList>
            <person name="Kim Y.-M."/>
        </authorList>
    </citation>
    <scope>NUCLEOTIDE SEQUENCE [LARGE SCALE GENOMIC DNA]</scope>
    <source>
        <strain evidence="7">YM2019G1</strain>
    </source>
</reference>
<organism evidence="7 8">
    <name type="scientific">Hibiscus syriacus</name>
    <name type="common">Rose of Sharon</name>
    <dbReference type="NCBI Taxonomy" id="106335"/>
    <lineage>
        <taxon>Eukaryota</taxon>
        <taxon>Viridiplantae</taxon>
        <taxon>Streptophyta</taxon>
        <taxon>Embryophyta</taxon>
        <taxon>Tracheophyta</taxon>
        <taxon>Spermatophyta</taxon>
        <taxon>Magnoliopsida</taxon>
        <taxon>eudicotyledons</taxon>
        <taxon>Gunneridae</taxon>
        <taxon>Pentapetalae</taxon>
        <taxon>rosids</taxon>
        <taxon>malvids</taxon>
        <taxon>Malvales</taxon>
        <taxon>Malvaceae</taxon>
        <taxon>Malvoideae</taxon>
        <taxon>Hibiscus</taxon>
    </lineage>
</organism>
<feature type="binding site" description="axial binding residue" evidence="4">
    <location>
        <position position="443"/>
    </location>
    <ligand>
        <name>heme</name>
        <dbReference type="ChEBI" id="CHEBI:30413"/>
    </ligand>
    <ligandPart>
        <name>Fe</name>
        <dbReference type="ChEBI" id="CHEBI:18248"/>
    </ligandPart>
</feature>
<dbReference type="SUPFAM" id="SSF48264">
    <property type="entry name" value="Cytochrome P450"/>
    <property type="match status" value="1"/>
</dbReference>
<comment type="similarity">
    <text evidence="1 5">Belongs to the cytochrome P450 family.</text>
</comment>
<evidence type="ECO:0000256" key="3">
    <source>
        <dbReference type="ARBA" id="ARBA00023004"/>
    </source>
</evidence>
<dbReference type="Proteomes" id="UP000436088">
    <property type="component" value="Unassembled WGS sequence"/>
</dbReference>
<protein>
    <submittedName>
        <fullName evidence="7">Cytochrome P450 71A1</fullName>
    </submittedName>
</protein>
<keyword evidence="2 4" id="KW-0479">Metal-binding</keyword>
<dbReference type="AlphaFoldDB" id="A0A6A2XT57"/>
<dbReference type="GO" id="GO:0004497">
    <property type="term" value="F:monooxygenase activity"/>
    <property type="evidence" value="ECO:0007669"/>
    <property type="project" value="UniProtKB-KW"/>
</dbReference>
<proteinExistence type="inferred from homology"/>
<dbReference type="GO" id="GO:0020037">
    <property type="term" value="F:heme binding"/>
    <property type="evidence" value="ECO:0007669"/>
    <property type="project" value="InterPro"/>
</dbReference>
<gene>
    <name evidence="7" type="ORF">F3Y22_tig00116996pilonHSYRG00009</name>
</gene>
<dbReference type="Gene3D" id="1.10.630.10">
    <property type="entry name" value="Cytochrome P450"/>
    <property type="match status" value="1"/>
</dbReference>
<keyword evidence="6" id="KW-1133">Transmembrane helix</keyword>
<evidence type="ECO:0000256" key="2">
    <source>
        <dbReference type="ARBA" id="ARBA00022723"/>
    </source>
</evidence>
<comment type="caution">
    <text evidence="7">The sequence shown here is derived from an EMBL/GenBank/DDBJ whole genome shotgun (WGS) entry which is preliminary data.</text>
</comment>
<dbReference type="EMBL" id="VEPZ02001761">
    <property type="protein sequence ID" value="KAE8657124.1"/>
    <property type="molecule type" value="Genomic_DNA"/>
</dbReference>
<dbReference type="InterPro" id="IPR036396">
    <property type="entry name" value="Cyt_P450_sf"/>
</dbReference>
<dbReference type="PRINTS" id="PR00385">
    <property type="entry name" value="P450"/>
</dbReference>
<name>A0A6A2XT57_HIBSY</name>
<evidence type="ECO:0000256" key="4">
    <source>
        <dbReference type="PIRSR" id="PIRSR602401-1"/>
    </source>
</evidence>
<keyword evidence="8" id="KW-1185">Reference proteome</keyword>
<dbReference type="PANTHER" id="PTHR47955:SF15">
    <property type="entry name" value="CYTOCHROME P450 71A2-LIKE"/>
    <property type="match status" value="1"/>
</dbReference>
<comment type="cofactor">
    <cofactor evidence="4">
        <name>heme</name>
        <dbReference type="ChEBI" id="CHEBI:30413"/>
    </cofactor>
</comment>
<dbReference type="InterPro" id="IPR002401">
    <property type="entry name" value="Cyt_P450_E_grp-I"/>
</dbReference>
<keyword evidence="5" id="KW-0503">Monooxygenase</keyword>
<evidence type="ECO:0000256" key="5">
    <source>
        <dbReference type="RuleBase" id="RU000461"/>
    </source>
</evidence>
<dbReference type="InterPro" id="IPR017972">
    <property type="entry name" value="Cyt_P450_CS"/>
</dbReference>
<evidence type="ECO:0000313" key="7">
    <source>
        <dbReference type="EMBL" id="KAE8657124.1"/>
    </source>
</evidence>
<dbReference type="InterPro" id="IPR001128">
    <property type="entry name" value="Cyt_P450"/>
</dbReference>
<evidence type="ECO:0000256" key="6">
    <source>
        <dbReference type="SAM" id="Phobius"/>
    </source>
</evidence>
<dbReference type="GO" id="GO:0005506">
    <property type="term" value="F:iron ion binding"/>
    <property type="evidence" value="ECO:0007669"/>
    <property type="project" value="InterPro"/>
</dbReference>
<dbReference type="GO" id="GO:0016705">
    <property type="term" value="F:oxidoreductase activity, acting on paired donors, with incorporation or reduction of molecular oxygen"/>
    <property type="evidence" value="ECO:0007669"/>
    <property type="project" value="InterPro"/>
</dbReference>